<dbReference type="AlphaFoldDB" id="A0A8S1H0R8"/>
<organism evidence="3 4">
    <name type="scientific">Caenorhabditis auriculariae</name>
    <dbReference type="NCBI Taxonomy" id="2777116"/>
    <lineage>
        <taxon>Eukaryota</taxon>
        <taxon>Metazoa</taxon>
        <taxon>Ecdysozoa</taxon>
        <taxon>Nematoda</taxon>
        <taxon>Chromadorea</taxon>
        <taxon>Rhabditida</taxon>
        <taxon>Rhabditina</taxon>
        <taxon>Rhabditomorpha</taxon>
        <taxon>Rhabditoidea</taxon>
        <taxon>Rhabditidae</taxon>
        <taxon>Peloderinae</taxon>
        <taxon>Caenorhabditis</taxon>
    </lineage>
</organism>
<evidence type="ECO:0000256" key="1">
    <source>
        <dbReference type="SAM" id="Phobius"/>
    </source>
</evidence>
<dbReference type="EMBL" id="CAJGYM010000009">
    <property type="protein sequence ID" value="CAD6188952.1"/>
    <property type="molecule type" value="Genomic_DNA"/>
</dbReference>
<name>A0A8S1H0R8_9PELO</name>
<keyword evidence="1" id="KW-1133">Transmembrane helix</keyword>
<feature type="transmembrane region" description="Helical" evidence="1">
    <location>
        <begin position="220"/>
        <end position="238"/>
    </location>
</feature>
<accession>A0A8S1H0R8</accession>
<feature type="chain" id="PRO_5035818920" description="DUF19 domain-containing protein" evidence="2">
    <location>
        <begin position="16"/>
        <end position="243"/>
    </location>
</feature>
<sequence length="243" mass="28478">MRAAFFLLFFQQTSAFFIRSYVSPNAKCNSTIAVSCFLELFSMISEVCAQKEINFRCVHYTFLDECFESRVGKCDATSVARVGAQAYRQAVANCQGNTKEGTQCHLSRTENCTSDHVHNIMNQCELKMKPRNGYSQFDRHRLLRIKMDTSKRLLIYQETDKERECLVSLVTRCLCERMGMRAHCGIDCNRLEPNSPDLDMLTWDDWKNAQLIRSNRSLQFYDPLALSFLYFVYFLFFYKEFWS</sequence>
<evidence type="ECO:0000313" key="3">
    <source>
        <dbReference type="EMBL" id="CAD6188952.1"/>
    </source>
</evidence>
<gene>
    <name evidence="3" type="ORF">CAUJ_LOCUS4871</name>
</gene>
<reference evidence="3" key="1">
    <citation type="submission" date="2020-10" db="EMBL/GenBank/DDBJ databases">
        <authorList>
            <person name="Kikuchi T."/>
        </authorList>
    </citation>
    <scope>NUCLEOTIDE SEQUENCE</scope>
    <source>
        <strain evidence="3">NKZ352</strain>
    </source>
</reference>
<evidence type="ECO:0000256" key="2">
    <source>
        <dbReference type="SAM" id="SignalP"/>
    </source>
</evidence>
<dbReference type="OrthoDB" id="5791138at2759"/>
<evidence type="ECO:0008006" key="5">
    <source>
        <dbReference type="Google" id="ProtNLM"/>
    </source>
</evidence>
<protein>
    <recommendedName>
        <fullName evidence="5">DUF19 domain-containing protein</fullName>
    </recommendedName>
</protein>
<proteinExistence type="predicted"/>
<feature type="signal peptide" evidence="2">
    <location>
        <begin position="1"/>
        <end position="15"/>
    </location>
</feature>
<comment type="caution">
    <text evidence="3">The sequence shown here is derived from an EMBL/GenBank/DDBJ whole genome shotgun (WGS) entry which is preliminary data.</text>
</comment>
<keyword evidence="1" id="KW-0812">Transmembrane</keyword>
<keyword evidence="2" id="KW-0732">Signal</keyword>
<keyword evidence="1" id="KW-0472">Membrane</keyword>
<evidence type="ECO:0000313" key="4">
    <source>
        <dbReference type="Proteomes" id="UP000835052"/>
    </source>
</evidence>
<dbReference type="Proteomes" id="UP000835052">
    <property type="component" value="Unassembled WGS sequence"/>
</dbReference>
<keyword evidence="4" id="KW-1185">Reference proteome</keyword>